<sequence length="292" mass="30503">MLHLKPATISRLRAASSTLTTAIAACILAGCGQEAADPSARKVQDDSPALQEKPVGSVVPARPPVLTRSDLVAAAREAASAYSAGDVSRKKDPLVGRSFSVRLPFGCGGAGTAQEGSAEESGLAAADWTVDRKAIQLRMMPGDWAGSTLLAKAGTSAKWEAVEGFWIPYPWLGSATCPAVQTDPLQTGSSPASPQTLGIAAVFEAGGSRLGRRNGRAYEYTVRATDEAPLTWPKAGFRMVLEGRITAFPNDKAIACRAAGPDQRPVCIVAAHLDRVAFEDSDGSTLGEWRPG</sequence>
<comment type="caution">
    <text evidence="2">The sequence shown here is derived from an EMBL/GenBank/DDBJ whole genome shotgun (WGS) entry which is preliminary data.</text>
</comment>
<accession>A0ABY1Q731</accession>
<organism evidence="2 3">
    <name type="scientific">Novosphingobium panipatense</name>
    <dbReference type="NCBI Taxonomy" id="428991"/>
    <lineage>
        <taxon>Bacteria</taxon>
        <taxon>Pseudomonadati</taxon>
        <taxon>Pseudomonadota</taxon>
        <taxon>Alphaproteobacteria</taxon>
        <taxon>Sphingomonadales</taxon>
        <taxon>Sphingomonadaceae</taxon>
        <taxon>Novosphingobium</taxon>
    </lineage>
</organism>
<dbReference type="PROSITE" id="PS51257">
    <property type="entry name" value="PROKAR_LIPOPROTEIN"/>
    <property type="match status" value="1"/>
</dbReference>
<evidence type="ECO:0000256" key="1">
    <source>
        <dbReference type="SAM" id="MobiDB-lite"/>
    </source>
</evidence>
<dbReference type="EMBL" id="FXUI01000002">
    <property type="protein sequence ID" value="SMP57550.1"/>
    <property type="molecule type" value="Genomic_DNA"/>
</dbReference>
<name>A0ABY1Q731_9SPHN</name>
<feature type="region of interest" description="Disordered" evidence="1">
    <location>
        <begin position="39"/>
        <end position="61"/>
    </location>
</feature>
<evidence type="ECO:0000313" key="3">
    <source>
        <dbReference type="Proteomes" id="UP001157910"/>
    </source>
</evidence>
<reference evidence="2 3" key="1">
    <citation type="submission" date="2017-05" db="EMBL/GenBank/DDBJ databases">
        <authorList>
            <person name="Varghese N."/>
            <person name="Submissions S."/>
        </authorList>
    </citation>
    <scope>NUCLEOTIDE SEQUENCE [LARGE SCALE GENOMIC DNA]</scope>
    <source>
        <strain evidence="2 3">SM16</strain>
    </source>
</reference>
<protein>
    <recommendedName>
        <fullName evidence="4">Lipoprotein</fullName>
    </recommendedName>
</protein>
<evidence type="ECO:0000313" key="2">
    <source>
        <dbReference type="EMBL" id="SMP57550.1"/>
    </source>
</evidence>
<gene>
    <name evidence="2" type="ORF">SAMN06296065_102300</name>
</gene>
<proteinExistence type="predicted"/>
<evidence type="ECO:0008006" key="4">
    <source>
        <dbReference type="Google" id="ProtNLM"/>
    </source>
</evidence>
<dbReference type="Proteomes" id="UP001157910">
    <property type="component" value="Unassembled WGS sequence"/>
</dbReference>
<keyword evidence="3" id="KW-1185">Reference proteome</keyword>